<comment type="similarity">
    <text evidence="2">Belongs to the 2H phosphoesterase superfamily. ThpR family.</text>
</comment>
<protein>
    <recommendedName>
        <fullName evidence="2">RNA 2',3'-cyclic phosphodiesterase</fullName>
        <shortName evidence="2">RNA 2',3'-CPDase</shortName>
        <ecNumber evidence="2">3.1.4.58</ecNumber>
    </recommendedName>
</protein>
<dbReference type="HAMAP" id="MF_01940">
    <property type="entry name" value="RNA_CPDase"/>
    <property type="match status" value="1"/>
</dbReference>
<evidence type="ECO:0000259" key="3">
    <source>
        <dbReference type="Pfam" id="PF02834"/>
    </source>
</evidence>
<evidence type="ECO:0000256" key="2">
    <source>
        <dbReference type="HAMAP-Rule" id="MF_01940"/>
    </source>
</evidence>
<keyword evidence="5" id="KW-1185">Reference proteome</keyword>
<feature type="active site" description="Proton acceptor" evidence="2">
    <location>
        <position position="129"/>
    </location>
</feature>
<feature type="domain" description="Phosphoesterase HXTX" evidence="3">
    <location>
        <begin position="97"/>
        <end position="171"/>
    </location>
</feature>
<dbReference type="NCBIfam" id="TIGR02258">
    <property type="entry name" value="2_5_ligase"/>
    <property type="match status" value="1"/>
</dbReference>
<comment type="catalytic activity">
    <reaction evidence="2">
        <text>a 3'-end 2',3'-cyclophospho-ribonucleotide-RNA + H2O = a 3'-end 2'-phospho-ribonucleotide-RNA + H(+)</text>
        <dbReference type="Rhea" id="RHEA:11828"/>
        <dbReference type="Rhea" id="RHEA-COMP:10464"/>
        <dbReference type="Rhea" id="RHEA-COMP:17353"/>
        <dbReference type="ChEBI" id="CHEBI:15377"/>
        <dbReference type="ChEBI" id="CHEBI:15378"/>
        <dbReference type="ChEBI" id="CHEBI:83064"/>
        <dbReference type="ChEBI" id="CHEBI:173113"/>
        <dbReference type="EC" id="3.1.4.58"/>
    </reaction>
</comment>
<dbReference type="PANTHER" id="PTHR35561">
    <property type="entry name" value="RNA 2',3'-CYCLIC PHOSPHODIESTERASE"/>
    <property type="match status" value="1"/>
</dbReference>
<evidence type="ECO:0000313" key="5">
    <source>
        <dbReference type="Proteomes" id="UP001500575"/>
    </source>
</evidence>
<feature type="short sequence motif" description="HXTX 1" evidence="2">
    <location>
        <begin position="39"/>
        <end position="42"/>
    </location>
</feature>
<evidence type="ECO:0000256" key="1">
    <source>
        <dbReference type="ARBA" id="ARBA00022801"/>
    </source>
</evidence>
<evidence type="ECO:0000313" key="4">
    <source>
        <dbReference type="EMBL" id="GAA2132407.1"/>
    </source>
</evidence>
<reference evidence="4 5" key="1">
    <citation type="journal article" date="2019" name="Int. J. Syst. Evol. Microbiol.">
        <title>The Global Catalogue of Microorganisms (GCM) 10K type strain sequencing project: providing services to taxonomists for standard genome sequencing and annotation.</title>
        <authorList>
            <consortium name="The Broad Institute Genomics Platform"/>
            <consortium name="The Broad Institute Genome Sequencing Center for Infectious Disease"/>
            <person name="Wu L."/>
            <person name="Ma J."/>
        </authorList>
    </citation>
    <scope>NUCLEOTIDE SEQUENCE [LARGE SCALE GENOMIC DNA]</scope>
    <source>
        <strain evidence="4 5">JCM 16021</strain>
    </source>
</reference>
<keyword evidence="1 2" id="KW-0378">Hydrolase</keyword>
<dbReference type="PANTHER" id="PTHR35561:SF1">
    <property type="entry name" value="RNA 2',3'-CYCLIC PHOSPHODIESTERASE"/>
    <property type="match status" value="1"/>
</dbReference>
<comment type="caution">
    <text evidence="4">The sequence shown here is derived from an EMBL/GenBank/DDBJ whole genome shotgun (WGS) entry which is preliminary data.</text>
</comment>
<dbReference type="InterPro" id="IPR009097">
    <property type="entry name" value="Cyclic_Pdiesterase"/>
</dbReference>
<dbReference type="EMBL" id="BAAAQQ010000013">
    <property type="protein sequence ID" value="GAA2132407.1"/>
    <property type="molecule type" value="Genomic_DNA"/>
</dbReference>
<accession>A0ABN2YTW8</accession>
<comment type="function">
    <text evidence="2">Hydrolyzes RNA 2',3'-cyclic phosphodiester to an RNA 2'-phosphomonoester.</text>
</comment>
<dbReference type="EC" id="3.1.4.58" evidence="2"/>
<dbReference type="InterPro" id="IPR004175">
    <property type="entry name" value="RNA_CPDase"/>
</dbReference>
<feature type="domain" description="Phosphoesterase HXTX" evidence="3">
    <location>
        <begin position="9"/>
        <end position="90"/>
    </location>
</feature>
<feature type="active site" description="Proton donor" evidence="2">
    <location>
        <position position="39"/>
    </location>
</feature>
<dbReference type="Proteomes" id="UP001500575">
    <property type="component" value="Unassembled WGS sequence"/>
</dbReference>
<proteinExistence type="inferred from homology"/>
<dbReference type="Pfam" id="PF02834">
    <property type="entry name" value="LigT_PEase"/>
    <property type="match status" value="2"/>
</dbReference>
<name>A0ABN2YTW8_9ACTN</name>
<sequence length="190" mass="21332">MRMFVAVVPPEEALEHLDDFLSVRRDAAAFRWTLREQIHVTLAFLEQVEDRQLDDLVERLTRAARKRHAFPTRIAGGGAFPNVAKARVLWAGLELDDVARTELDRAATGARAAASKAGIDVDGQRFRPHLTVARMGRPTGVTEWVEVLDAYAGPTWQARELALVASYLGEGPRKRPRYEVVETFPMSRLD</sequence>
<feature type="short sequence motif" description="HXTX 2" evidence="2">
    <location>
        <begin position="129"/>
        <end position="132"/>
    </location>
</feature>
<dbReference type="SUPFAM" id="SSF55144">
    <property type="entry name" value="LigT-like"/>
    <property type="match status" value="1"/>
</dbReference>
<gene>
    <name evidence="4" type="primary">thpR</name>
    <name evidence="4" type="ORF">GCM10009843_36930</name>
</gene>
<organism evidence="4 5">
    <name type="scientific">Nocardioides bigeumensis</name>
    <dbReference type="NCBI Taxonomy" id="433657"/>
    <lineage>
        <taxon>Bacteria</taxon>
        <taxon>Bacillati</taxon>
        <taxon>Actinomycetota</taxon>
        <taxon>Actinomycetes</taxon>
        <taxon>Propionibacteriales</taxon>
        <taxon>Nocardioidaceae</taxon>
        <taxon>Nocardioides</taxon>
    </lineage>
</organism>
<dbReference type="InterPro" id="IPR014051">
    <property type="entry name" value="Phosphoesterase_HXTX"/>
</dbReference>
<dbReference type="Gene3D" id="3.90.1140.10">
    <property type="entry name" value="Cyclic phosphodiesterase"/>
    <property type="match status" value="1"/>
</dbReference>